<evidence type="ECO:0008006" key="5">
    <source>
        <dbReference type="Google" id="ProtNLM"/>
    </source>
</evidence>
<dbReference type="PROSITE" id="PS00061">
    <property type="entry name" value="ADH_SHORT"/>
    <property type="match status" value="1"/>
</dbReference>
<dbReference type="Gene3D" id="3.40.50.720">
    <property type="entry name" value="NAD(P)-binding Rossmann-like Domain"/>
    <property type="match status" value="1"/>
</dbReference>
<keyword evidence="4" id="KW-1185">Reference proteome</keyword>
<organism evidence="3 4">
    <name type="scientific">Litorimonas cladophorae</name>
    <dbReference type="NCBI Taxonomy" id="1220491"/>
    <lineage>
        <taxon>Bacteria</taxon>
        <taxon>Pseudomonadati</taxon>
        <taxon>Pseudomonadota</taxon>
        <taxon>Alphaproteobacteria</taxon>
        <taxon>Maricaulales</taxon>
        <taxon>Robiginitomaculaceae</taxon>
    </lineage>
</organism>
<evidence type="ECO:0000256" key="1">
    <source>
        <dbReference type="ARBA" id="ARBA00006484"/>
    </source>
</evidence>
<dbReference type="InterPro" id="IPR020904">
    <property type="entry name" value="Sc_DH/Rdtase_CS"/>
</dbReference>
<protein>
    <recommendedName>
        <fullName evidence="5">Short-chain dehydrogenase</fullName>
    </recommendedName>
</protein>
<gene>
    <name evidence="3" type="ORF">GCM10011309_20310</name>
</gene>
<dbReference type="PANTHER" id="PTHR44196">
    <property type="entry name" value="DEHYDROGENASE/REDUCTASE SDR FAMILY MEMBER 7B"/>
    <property type="match status" value="1"/>
</dbReference>
<dbReference type="GO" id="GO:0016020">
    <property type="term" value="C:membrane"/>
    <property type="evidence" value="ECO:0007669"/>
    <property type="project" value="TreeGrafter"/>
</dbReference>
<dbReference type="InterPro" id="IPR036291">
    <property type="entry name" value="NAD(P)-bd_dom_sf"/>
</dbReference>
<name>A0A918KNB7_9PROT</name>
<dbReference type="EMBL" id="BMYV01000002">
    <property type="protein sequence ID" value="GGX70176.1"/>
    <property type="molecule type" value="Genomic_DNA"/>
</dbReference>
<sequence length="251" mass="26714">MSHTPNIIITGATSGLGREMAVQMAARGEHVIACGRRAARLAELEQIDGITGQTLDLSSPPHIDNFCAQFDTVSGIILNAGVTFVDRFDAGDVATDMSLIQTNVAANVQLIRGLLPALKASKGRILIVASVGGLTPLPYQAVYAGTKAFMVNFGLSLREELKSDGVQVSVFAPGGIKTEMTDIPVMKTLENDLAPVADVARAAIKTYDKMPALFVPGGQNKLITLAAKVFPRHVIAAQAERIYRKARQDES</sequence>
<dbReference type="Proteomes" id="UP000600865">
    <property type="component" value="Unassembled WGS sequence"/>
</dbReference>
<dbReference type="AlphaFoldDB" id="A0A918KNB7"/>
<comment type="caution">
    <text evidence="3">The sequence shown here is derived from an EMBL/GenBank/DDBJ whole genome shotgun (WGS) entry which is preliminary data.</text>
</comment>
<dbReference type="Pfam" id="PF00106">
    <property type="entry name" value="adh_short"/>
    <property type="match status" value="1"/>
</dbReference>
<dbReference type="PRINTS" id="PR00081">
    <property type="entry name" value="GDHRDH"/>
</dbReference>
<keyword evidence="2" id="KW-0560">Oxidoreductase</keyword>
<dbReference type="GO" id="GO:0016491">
    <property type="term" value="F:oxidoreductase activity"/>
    <property type="evidence" value="ECO:0007669"/>
    <property type="project" value="UniProtKB-KW"/>
</dbReference>
<accession>A0A918KNB7</accession>
<dbReference type="InterPro" id="IPR002347">
    <property type="entry name" value="SDR_fam"/>
</dbReference>
<proteinExistence type="inferred from homology"/>
<evidence type="ECO:0000256" key="2">
    <source>
        <dbReference type="ARBA" id="ARBA00023002"/>
    </source>
</evidence>
<evidence type="ECO:0000313" key="4">
    <source>
        <dbReference type="Proteomes" id="UP000600865"/>
    </source>
</evidence>
<dbReference type="RefSeq" id="WP_189585209.1">
    <property type="nucleotide sequence ID" value="NZ_BMYV01000002.1"/>
</dbReference>
<dbReference type="PANTHER" id="PTHR44196:SF2">
    <property type="entry name" value="SHORT-CHAIN DEHYDROGENASE-RELATED"/>
    <property type="match status" value="1"/>
</dbReference>
<dbReference type="CDD" id="cd05233">
    <property type="entry name" value="SDR_c"/>
    <property type="match status" value="1"/>
</dbReference>
<dbReference type="SUPFAM" id="SSF51735">
    <property type="entry name" value="NAD(P)-binding Rossmann-fold domains"/>
    <property type="match status" value="1"/>
</dbReference>
<evidence type="ECO:0000313" key="3">
    <source>
        <dbReference type="EMBL" id="GGX70176.1"/>
    </source>
</evidence>
<comment type="similarity">
    <text evidence="1">Belongs to the short-chain dehydrogenases/reductases (SDR) family.</text>
</comment>
<reference evidence="3 4" key="1">
    <citation type="journal article" date="2014" name="Int. J. Syst. Evol. Microbiol.">
        <title>Complete genome sequence of Corynebacterium casei LMG S-19264T (=DSM 44701T), isolated from a smear-ripened cheese.</title>
        <authorList>
            <consortium name="US DOE Joint Genome Institute (JGI-PGF)"/>
            <person name="Walter F."/>
            <person name="Albersmeier A."/>
            <person name="Kalinowski J."/>
            <person name="Ruckert C."/>
        </authorList>
    </citation>
    <scope>NUCLEOTIDE SEQUENCE [LARGE SCALE GENOMIC DNA]</scope>
    <source>
        <strain evidence="3 4">KCTC 23968</strain>
    </source>
</reference>